<dbReference type="InterPro" id="IPR036638">
    <property type="entry name" value="HLH_DNA-bd_sf"/>
</dbReference>
<dbReference type="InterPro" id="IPR037546">
    <property type="entry name" value="SAC51-like"/>
</dbReference>
<keyword evidence="3" id="KW-0804">Transcription</keyword>
<evidence type="ECO:0000259" key="6">
    <source>
        <dbReference type="PROSITE" id="PS50888"/>
    </source>
</evidence>
<name>A0A4S4D3Y0_CAMSN</name>
<evidence type="ECO:0000313" key="8">
    <source>
        <dbReference type="Proteomes" id="UP000306102"/>
    </source>
</evidence>
<protein>
    <recommendedName>
        <fullName evidence="6">BHLH domain-containing protein</fullName>
    </recommendedName>
</protein>
<sequence length="235" mass="26168">MQSDQQLFPQNPVFPLSNQAGGNYMYNAPNASAFGGTVLPTGVRNSRPFHGVDFQPSDVCPKNFIIFDQTEKRSQIMFNPAIAPKFCYPGLNMYTSHIHDTVEREAITEKEHSSSMGEDSDDIDALLSLEEEEEEYYNEEEISTARTCGNYESDSSDSCSSYGSKPKKSRLPSLQKSAGSCNSERKREKMRKMVKTLRGIVPGANQMNTVAVLDEAVRYLKSLKVEVQKIGVGNL</sequence>
<dbReference type="EMBL" id="SDRB02012663">
    <property type="protein sequence ID" value="THF97020.1"/>
    <property type="molecule type" value="Genomic_DNA"/>
</dbReference>
<evidence type="ECO:0000256" key="1">
    <source>
        <dbReference type="ARBA" id="ARBA00004123"/>
    </source>
</evidence>
<organism evidence="7 8">
    <name type="scientific">Camellia sinensis var. sinensis</name>
    <name type="common">China tea</name>
    <dbReference type="NCBI Taxonomy" id="542762"/>
    <lineage>
        <taxon>Eukaryota</taxon>
        <taxon>Viridiplantae</taxon>
        <taxon>Streptophyta</taxon>
        <taxon>Embryophyta</taxon>
        <taxon>Tracheophyta</taxon>
        <taxon>Spermatophyta</taxon>
        <taxon>Magnoliopsida</taxon>
        <taxon>eudicotyledons</taxon>
        <taxon>Gunneridae</taxon>
        <taxon>Pentapetalae</taxon>
        <taxon>asterids</taxon>
        <taxon>Ericales</taxon>
        <taxon>Theaceae</taxon>
        <taxon>Camellia</taxon>
    </lineage>
</organism>
<dbReference type="CDD" id="cd18917">
    <property type="entry name" value="bHLH_AtSAC51_like"/>
    <property type="match status" value="1"/>
</dbReference>
<feature type="compositionally biased region" description="Polar residues" evidence="5">
    <location>
        <begin position="172"/>
        <end position="182"/>
    </location>
</feature>
<comment type="caution">
    <text evidence="7">The sequence shown here is derived from an EMBL/GenBank/DDBJ whole genome shotgun (WGS) entry which is preliminary data.</text>
</comment>
<evidence type="ECO:0000256" key="2">
    <source>
        <dbReference type="ARBA" id="ARBA00023015"/>
    </source>
</evidence>
<dbReference type="Proteomes" id="UP000306102">
    <property type="component" value="Unassembled WGS sequence"/>
</dbReference>
<comment type="subcellular location">
    <subcellularLocation>
        <location evidence="1">Nucleus</location>
    </subcellularLocation>
</comment>
<dbReference type="Pfam" id="PF23173">
    <property type="entry name" value="bHLH_SAC51"/>
    <property type="match status" value="1"/>
</dbReference>
<evidence type="ECO:0000313" key="7">
    <source>
        <dbReference type="EMBL" id="THF97020.1"/>
    </source>
</evidence>
<dbReference type="PROSITE" id="PS50888">
    <property type="entry name" value="BHLH"/>
    <property type="match status" value="1"/>
</dbReference>
<evidence type="ECO:0000256" key="3">
    <source>
        <dbReference type="ARBA" id="ARBA00023163"/>
    </source>
</evidence>
<dbReference type="AlphaFoldDB" id="A0A4S4D3Y0"/>
<dbReference type="PANTHER" id="PTHR36066">
    <property type="entry name" value="TRANSCRIPTION FACTOR BHLH145"/>
    <property type="match status" value="1"/>
</dbReference>
<feature type="domain" description="BHLH" evidence="6">
    <location>
        <begin position="174"/>
        <end position="223"/>
    </location>
</feature>
<gene>
    <name evidence="7" type="ORF">TEA_001700</name>
</gene>
<dbReference type="InterPro" id="IPR011598">
    <property type="entry name" value="bHLH_dom"/>
</dbReference>
<dbReference type="SUPFAM" id="SSF47459">
    <property type="entry name" value="HLH, helix-loop-helix DNA-binding domain"/>
    <property type="match status" value="1"/>
</dbReference>
<keyword evidence="4" id="KW-0539">Nucleus</keyword>
<evidence type="ECO:0000256" key="4">
    <source>
        <dbReference type="ARBA" id="ARBA00023242"/>
    </source>
</evidence>
<dbReference type="GO" id="GO:0005634">
    <property type="term" value="C:nucleus"/>
    <property type="evidence" value="ECO:0007669"/>
    <property type="project" value="UniProtKB-SubCell"/>
</dbReference>
<accession>A0A4S4D3Y0</accession>
<dbReference type="GO" id="GO:0046983">
    <property type="term" value="F:protein dimerization activity"/>
    <property type="evidence" value="ECO:0007669"/>
    <property type="project" value="InterPro"/>
</dbReference>
<dbReference type="PANTHER" id="PTHR36066:SF11">
    <property type="entry name" value="TRANSCRIPTION FACTOR BHLH144"/>
    <property type="match status" value="1"/>
</dbReference>
<dbReference type="SMART" id="SM00353">
    <property type="entry name" value="HLH"/>
    <property type="match status" value="1"/>
</dbReference>
<keyword evidence="8" id="KW-1185">Reference proteome</keyword>
<dbReference type="STRING" id="542762.A0A4S4D3Y0"/>
<dbReference type="Gene3D" id="4.10.280.10">
    <property type="entry name" value="Helix-loop-helix DNA-binding domain"/>
    <property type="match status" value="1"/>
</dbReference>
<proteinExistence type="predicted"/>
<reference evidence="7 8" key="1">
    <citation type="journal article" date="2018" name="Proc. Natl. Acad. Sci. U.S.A.">
        <title>Draft genome sequence of Camellia sinensis var. sinensis provides insights into the evolution of the tea genome and tea quality.</title>
        <authorList>
            <person name="Wei C."/>
            <person name="Yang H."/>
            <person name="Wang S."/>
            <person name="Zhao J."/>
            <person name="Liu C."/>
            <person name="Gao L."/>
            <person name="Xia E."/>
            <person name="Lu Y."/>
            <person name="Tai Y."/>
            <person name="She G."/>
            <person name="Sun J."/>
            <person name="Cao H."/>
            <person name="Tong W."/>
            <person name="Gao Q."/>
            <person name="Li Y."/>
            <person name="Deng W."/>
            <person name="Jiang X."/>
            <person name="Wang W."/>
            <person name="Chen Q."/>
            <person name="Zhang S."/>
            <person name="Li H."/>
            <person name="Wu J."/>
            <person name="Wang P."/>
            <person name="Li P."/>
            <person name="Shi C."/>
            <person name="Zheng F."/>
            <person name="Jian J."/>
            <person name="Huang B."/>
            <person name="Shan D."/>
            <person name="Shi M."/>
            <person name="Fang C."/>
            <person name="Yue Y."/>
            <person name="Li F."/>
            <person name="Li D."/>
            <person name="Wei S."/>
            <person name="Han B."/>
            <person name="Jiang C."/>
            <person name="Yin Y."/>
            <person name="Xia T."/>
            <person name="Zhang Z."/>
            <person name="Bennetzen J.L."/>
            <person name="Zhao S."/>
            <person name="Wan X."/>
        </authorList>
    </citation>
    <scope>NUCLEOTIDE SEQUENCE [LARGE SCALE GENOMIC DNA]</scope>
    <source>
        <strain evidence="8">cv. Shuchazao</strain>
        <tissue evidence="7">Leaf</tissue>
    </source>
</reference>
<evidence type="ECO:0000256" key="5">
    <source>
        <dbReference type="SAM" id="MobiDB-lite"/>
    </source>
</evidence>
<keyword evidence="2" id="KW-0805">Transcription regulation</keyword>
<feature type="region of interest" description="Disordered" evidence="5">
    <location>
        <begin position="148"/>
        <end position="188"/>
    </location>
</feature>